<organism evidence="2 3">
    <name type="scientific">Ramlibacter aurantiacus</name>
    <dbReference type="NCBI Taxonomy" id="2801330"/>
    <lineage>
        <taxon>Bacteria</taxon>
        <taxon>Pseudomonadati</taxon>
        <taxon>Pseudomonadota</taxon>
        <taxon>Betaproteobacteria</taxon>
        <taxon>Burkholderiales</taxon>
        <taxon>Comamonadaceae</taxon>
        <taxon>Ramlibacter</taxon>
    </lineage>
</organism>
<proteinExistence type="predicted"/>
<name>A0A936ZLE8_9BURK</name>
<evidence type="ECO:0000256" key="1">
    <source>
        <dbReference type="SAM" id="SignalP"/>
    </source>
</evidence>
<protein>
    <submittedName>
        <fullName evidence="2">Uncharacterized protein</fullName>
    </submittedName>
</protein>
<reference evidence="2" key="1">
    <citation type="submission" date="2021-01" db="EMBL/GenBank/DDBJ databases">
        <title>Ramlibacter sp. strain AW1 16S ribosomal RNA gene Genome sequencing and assembly.</title>
        <authorList>
            <person name="Kang M."/>
        </authorList>
    </citation>
    <scope>NUCLEOTIDE SEQUENCE</scope>
    <source>
        <strain evidence="2">AW1</strain>
    </source>
</reference>
<comment type="caution">
    <text evidence="2">The sequence shown here is derived from an EMBL/GenBank/DDBJ whole genome shotgun (WGS) entry which is preliminary data.</text>
</comment>
<keyword evidence="1" id="KW-0732">Signal</keyword>
<evidence type="ECO:0000313" key="3">
    <source>
        <dbReference type="Proteomes" id="UP000613011"/>
    </source>
</evidence>
<keyword evidence="3" id="KW-1185">Reference proteome</keyword>
<sequence length="167" mass="18725">MSRRLLSAQRVPAAYGVAALSLAVVLHAWHSPAQVVEGQADGAGGLVPPPVDVAGRLPGTWLREHVDDDVQSRRLLHLASDGAFREVVRLTRPGGRVTEHIHAGTWIYDGINLKRKYSLMDGRPPSRLNLPFATFEVRFESRNEFVGLDHIHRNQVRYRRVEPETQL</sequence>
<feature type="signal peptide" evidence="1">
    <location>
        <begin position="1"/>
        <end position="28"/>
    </location>
</feature>
<feature type="chain" id="PRO_5036897708" evidence="1">
    <location>
        <begin position="29"/>
        <end position="167"/>
    </location>
</feature>
<dbReference type="RefSeq" id="WP_201685412.1">
    <property type="nucleotide sequence ID" value="NZ_JAEQNA010000007.1"/>
</dbReference>
<gene>
    <name evidence="2" type="ORF">JI739_18540</name>
</gene>
<accession>A0A936ZLE8</accession>
<dbReference type="AlphaFoldDB" id="A0A936ZLE8"/>
<evidence type="ECO:0000313" key="2">
    <source>
        <dbReference type="EMBL" id="MBL0422353.1"/>
    </source>
</evidence>
<dbReference type="Proteomes" id="UP000613011">
    <property type="component" value="Unassembled WGS sequence"/>
</dbReference>
<dbReference type="EMBL" id="JAEQNA010000007">
    <property type="protein sequence ID" value="MBL0422353.1"/>
    <property type="molecule type" value="Genomic_DNA"/>
</dbReference>